<keyword evidence="2" id="KW-1185">Reference proteome</keyword>
<sequence>MPTIDLTELLPAEQRLLDAAIAGEPCDLINPDARPTHDEIVTWNDHKREIRAEWDCKNNGVTLKGDAPP</sequence>
<evidence type="ECO:0000313" key="1">
    <source>
        <dbReference type="EMBL" id="QOW01846.1"/>
    </source>
</evidence>
<dbReference type="Proteomes" id="UP000593818">
    <property type="component" value="Plasmid pSID"/>
</dbReference>
<proteinExistence type="predicted"/>
<dbReference type="AlphaFoldDB" id="A0A7M2XVQ1"/>
<reference evidence="1 2" key="1">
    <citation type="submission" date="2020-10" db="EMBL/GenBank/DDBJ databases">
        <title>Whole genome sequence of oil-degrading bacteria Rhodococcus pyridinivorans strain 5Ap.</title>
        <authorList>
            <person name="Akhremchuk A.E."/>
            <person name="Valentovich L.N."/>
            <person name="Charniauskaya M.I."/>
            <person name="Bukliarevich H.A."/>
            <person name="Titok M.A."/>
        </authorList>
    </citation>
    <scope>NUCLEOTIDE SEQUENCE [LARGE SCALE GENOMIC DNA]</scope>
    <source>
        <strain evidence="1 2">5Ap</strain>
        <plasmid evidence="1 2">pSID</plasmid>
    </source>
</reference>
<keyword evidence="1" id="KW-0614">Plasmid</keyword>
<gene>
    <name evidence="1" type="ORF">INP59_27190</name>
</gene>
<geneLocation type="plasmid" evidence="1 2">
    <name>pSID</name>
</geneLocation>
<protein>
    <submittedName>
        <fullName evidence="1">Uncharacterized protein</fullName>
    </submittedName>
</protein>
<dbReference type="EMBL" id="CP063453">
    <property type="protein sequence ID" value="QOW01846.1"/>
    <property type="molecule type" value="Genomic_DNA"/>
</dbReference>
<evidence type="ECO:0000313" key="2">
    <source>
        <dbReference type="Proteomes" id="UP000593818"/>
    </source>
</evidence>
<accession>A0A7M2XVQ1</accession>
<name>A0A7M2XVQ1_9NOCA</name>
<organism evidence="1 2">
    <name type="scientific">Rhodococcus pyridinivorans</name>
    <dbReference type="NCBI Taxonomy" id="103816"/>
    <lineage>
        <taxon>Bacteria</taxon>
        <taxon>Bacillati</taxon>
        <taxon>Actinomycetota</taxon>
        <taxon>Actinomycetes</taxon>
        <taxon>Mycobacteriales</taxon>
        <taxon>Nocardiaceae</taxon>
        <taxon>Rhodococcus</taxon>
    </lineage>
</organism>
<dbReference type="RefSeq" id="WP_193904132.1">
    <property type="nucleotide sequence ID" value="NZ_CP063453.1"/>
</dbReference>